<gene>
    <name evidence="3" type="ORF">MA16_Dca001741</name>
</gene>
<feature type="signal peptide" evidence="1">
    <location>
        <begin position="1"/>
        <end position="27"/>
    </location>
</feature>
<protein>
    <submittedName>
        <fullName evidence="3">Mannose-specific lectin</fullName>
    </submittedName>
</protein>
<dbReference type="SUPFAM" id="SSF51110">
    <property type="entry name" value="alpha-D-mannose-specific plant lectins"/>
    <property type="match status" value="1"/>
</dbReference>
<dbReference type="OrthoDB" id="10289538at2759"/>
<evidence type="ECO:0000259" key="2">
    <source>
        <dbReference type="PROSITE" id="PS50927"/>
    </source>
</evidence>
<dbReference type="Gene3D" id="2.90.10.10">
    <property type="entry name" value="Bulb-type lectin domain"/>
    <property type="match status" value="1"/>
</dbReference>
<organism evidence="3 4">
    <name type="scientific">Dendrobium catenatum</name>
    <dbReference type="NCBI Taxonomy" id="906689"/>
    <lineage>
        <taxon>Eukaryota</taxon>
        <taxon>Viridiplantae</taxon>
        <taxon>Streptophyta</taxon>
        <taxon>Embryophyta</taxon>
        <taxon>Tracheophyta</taxon>
        <taxon>Spermatophyta</taxon>
        <taxon>Magnoliopsida</taxon>
        <taxon>Liliopsida</taxon>
        <taxon>Asparagales</taxon>
        <taxon>Orchidaceae</taxon>
        <taxon>Epidendroideae</taxon>
        <taxon>Malaxideae</taxon>
        <taxon>Dendrobiinae</taxon>
        <taxon>Dendrobium</taxon>
    </lineage>
</organism>
<dbReference type="PROSITE" id="PS50927">
    <property type="entry name" value="BULB_LECTIN"/>
    <property type="match status" value="1"/>
</dbReference>
<dbReference type="EMBL" id="KZ502537">
    <property type="protein sequence ID" value="PKU77135.1"/>
    <property type="molecule type" value="Genomic_DNA"/>
</dbReference>
<reference evidence="3 4" key="1">
    <citation type="journal article" date="2016" name="Sci. Rep.">
        <title>The Dendrobium catenatum Lindl. genome sequence provides insights into polysaccharide synthase, floral development and adaptive evolution.</title>
        <authorList>
            <person name="Zhang G.Q."/>
            <person name="Xu Q."/>
            <person name="Bian C."/>
            <person name="Tsai W.C."/>
            <person name="Yeh C.M."/>
            <person name="Liu K.W."/>
            <person name="Yoshida K."/>
            <person name="Zhang L.S."/>
            <person name="Chang S.B."/>
            <person name="Chen F."/>
            <person name="Shi Y."/>
            <person name="Su Y.Y."/>
            <person name="Zhang Y.Q."/>
            <person name="Chen L.J."/>
            <person name="Yin Y."/>
            <person name="Lin M."/>
            <person name="Huang H."/>
            <person name="Deng H."/>
            <person name="Wang Z.W."/>
            <person name="Zhu S.L."/>
            <person name="Zhao X."/>
            <person name="Deng C."/>
            <person name="Niu S.C."/>
            <person name="Huang J."/>
            <person name="Wang M."/>
            <person name="Liu G.H."/>
            <person name="Yang H.J."/>
            <person name="Xiao X.J."/>
            <person name="Hsiao Y.Y."/>
            <person name="Wu W.L."/>
            <person name="Chen Y.Y."/>
            <person name="Mitsuda N."/>
            <person name="Ohme-Takagi M."/>
            <person name="Luo Y.B."/>
            <person name="Van de Peer Y."/>
            <person name="Liu Z.J."/>
        </authorList>
    </citation>
    <scope>NUCLEOTIDE SEQUENCE [LARGE SCALE GENOMIC DNA]</scope>
    <source>
        <tissue evidence="3">The whole plant</tissue>
    </source>
</reference>
<reference evidence="3 4" key="2">
    <citation type="journal article" date="2017" name="Nature">
        <title>The Apostasia genome and the evolution of orchids.</title>
        <authorList>
            <person name="Zhang G.Q."/>
            <person name="Liu K.W."/>
            <person name="Li Z."/>
            <person name="Lohaus R."/>
            <person name="Hsiao Y.Y."/>
            <person name="Niu S.C."/>
            <person name="Wang J.Y."/>
            <person name="Lin Y.C."/>
            <person name="Xu Q."/>
            <person name="Chen L.J."/>
            <person name="Yoshida K."/>
            <person name="Fujiwara S."/>
            <person name="Wang Z.W."/>
            <person name="Zhang Y.Q."/>
            <person name="Mitsuda N."/>
            <person name="Wang M."/>
            <person name="Liu G.H."/>
            <person name="Pecoraro L."/>
            <person name="Huang H.X."/>
            <person name="Xiao X.J."/>
            <person name="Lin M."/>
            <person name="Wu X.Y."/>
            <person name="Wu W.L."/>
            <person name="Chen Y.Y."/>
            <person name="Chang S.B."/>
            <person name="Sakamoto S."/>
            <person name="Ohme-Takagi M."/>
            <person name="Yagi M."/>
            <person name="Zeng S.J."/>
            <person name="Shen C.Y."/>
            <person name="Yeh C.M."/>
            <person name="Luo Y.B."/>
            <person name="Tsai W.C."/>
            <person name="Van de Peer Y."/>
            <person name="Liu Z.J."/>
        </authorList>
    </citation>
    <scope>NUCLEOTIDE SEQUENCE [LARGE SCALE GENOMIC DNA]</scope>
    <source>
        <tissue evidence="3">The whole plant</tissue>
    </source>
</reference>
<dbReference type="CDD" id="cd00028">
    <property type="entry name" value="B_lectin"/>
    <property type="match status" value="1"/>
</dbReference>
<sequence length="174" mass="19041">MAFFSMIKVLLLCTTSLSLLLTTPASGKGSNYLLGGESLMAGEALVDGDDKFIMQQDCNLVLYNSGVKKWSSDTGGVAFGCYVTLMEHGNLMIFNFKGIVWNRGPNGPVGKYILILQRDHNVFVYGPSFWSPMKTYESNDVVITAAFNGTTGVSVEEQNNVKEMVKIMEVIGDE</sequence>
<dbReference type="AlphaFoldDB" id="A0A2I0WN94"/>
<dbReference type="InterPro" id="IPR036426">
    <property type="entry name" value="Bulb-type_lectin_dom_sf"/>
</dbReference>
<keyword evidence="4" id="KW-1185">Reference proteome</keyword>
<dbReference type="Proteomes" id="UP000233837">
    <property type="component" value="Unassembled WGS sequence"/>
</dbReference>
<dbReference type="GO" id="GO:0051707">
    <property type="term" value="P:response to other organism"/>
    <property type="evidence" value="ECO:0007669"/>
    <property type="project" value="UniProtKB-ARBA"/>
</dbReference>
<keyword evidence="1" id="KW-0732">Signal</keyword>
<dbReference type="SMART" id="SM00108">
    <property type="entry name" value="B_lectin"/>
    <property type="match status" value="1"/>
</dbReference>
<accession>A0A2I0WN94</accession>
<evidence type="ECO:0000256" key="1">
    <source>
        <dbReference type="SAM" id="SignalP"/>
    </source>
</evidence>
<evidence type="ECO:0000313" key="4">
    <source>
        <dbReference type="Proteomes" id="UP000233837"/>
    </source>
</evidence>
<proteinExistence type="predicted"/>
<evidence type="ECO:0000313" key="3">
    <source>
        <dbReference type="EMBL" id="PKU77135.1"/>
    </source>
</evidence>
<feature type="domain" description="Bulb-type lectin" evidence="2">
    <location>
        <begin position="30"/>
        <end position="137"/>
    </location>
</feature>
<dbReference type="GO" id="GO:0030246">
    <property type="term" value="F:carbohydrate binding"/>
    <property type="evidence" value="ECO:0007669"/>
    <property type="project" value="UniProtKB-KW"/>
</dbReference>
<name>A0A2I0WN94_9ASPA</name>
<feature type="chain" id="PRO_5014159796" evidence="1">
    <location>
        <begin position="28"/>
        <end position="174"/>
    </location>
</feature>
<dbReference type="InterPro" id="IPR001480">
    <property type="entry name" value="Bulb-type_lectin_dom"/>
</dbReference>
<keyword evidence="3" id="KW-0430">Lectin</keyword>